<feature type="chain" id="PRO_5042183284" description="Rhodanese domain-containing protein" evidence="3">
    <location>
        <begin position="25"/>
        <end position="688"/>
    </location>
</feature>
<feature type="transmembrane region" description="Helical" evidence="2">
    <location>
        <begin position="353"/>
        <end position="380"/>
    </location>
</feature>
<dbReference type="PROSITE" id="PS50206">
    <property type="entry name" value="RHODANESE_3"/>
    <property type="match status" value="1"/>
</dbReference>
<organism evidence="5 7">
    <name type="scientific">Campylobacter volucris</name>
    <dbReference type="NCBI Taxonomy" id="1031542"/>
    <lineage>
        <taxon>Bacteria</taxon>
        <taxon>Pseudomonadati</taxon>
        <taxon>Campylobacterota</taxon>
        <taxon>Epsilonproteobacteria</taxon>
        <taxon>Campylobacterales</taxon>
        <taxon>Campylobacteraceae</taxon>
        <taxon>Campylobacter</taxon>
    </lineage>
</organism>
<keyword evidence="2" id="KW-0812">Transmembrane</keyword>
<gene>
    <name evidence="5" type="ORF">A9460_03915</name>
    <name evidence="6" type="ORF">FVD15_03605</name>
</gene>
<dbReference type="SUPFAM" id="SSF52821">
    <property type="entry name" value="Rhodanese/Cell cycle control phosphatase"/>
    <property type="match status" value="1"/>
</dbReference>
<dbReference type="Gene3D" id="3.40.250.10">
    <property type="entry name" value="Rhodanese-like domain"/>
    <property type="match status" value="1"/>
</dbReference>
<dbReference type="CDD" id="cd00158">
    <property type="entry name" value="RHOD"/>
    <property type="match status" value="1"/>
</dbReference>
<feature type="signal peptide" evidence="3">
    <location>
        <begin position="1"/>
        <end position="24"/>
    </location>
</feature>
<feature type="transmembrane region" description="Helical" evidence="2">
    <location>
        <begin position="659"/>
        <end position="684"/>
    </location>
</feature>
<proteinExistence type="predicted"/>
<feature type="transmembrane region" description="Helical" evidence="2">
    <location>
        <begin position="589"/>
        <end position="606"/>
    </location>
</feature>
<keyword evidence="1 3" id="KW-0732">Signal</keyword>
<dbReference type="SUPFAM" id="SSF48695">
    <property type="entry name" value="Multiheme cytochromes"/>
    <property type="match status" value="1"/>
</dbReference>
<keyword evidence="2" id="KW-0472">Membrane</keyword>
<evidence type="ECO:0000259" key="4">
    <source>
        <dbReference type="PROSITE" id="PS50206"/>
    </source>
</evidence>
<feature type="transmembrane region" description="Helical" evidence="2">
    <location>
        <begin position="546"/>
        <end position="569"/>
    </location>
</feature>
<dbReference type="EMBL" id="VRMB01000009">
    <property type="protein sequence ID" value="TXK70557.1"/>
    <property type="molecule type" value="Genomic_DNA"/>
</dbReference>
<dbReference type="InterPro" id="IPR016174">
    <property type="entry name" value="Di-haem_cyt_TM"/>
</dbReference>
<dbReference type="RefSeq" id="WP_084059208.1">
    <property type="nucleotide sequence ID" value="NZ_CP037746.1"/>
</dbReference>
<dbReference type="InterPro" id="IPR001763">
    <property type="entry name" value="Rhodanese-like_dom"/>
</dbReference>
<dbReference type="Gene3D" id="1.10.780.10">
    <property type="entry name" value="Hydroxylamine Oxidoreductase, Chain A, domain 1"/>
    <property type="match status" value="1"/>
</dbReference>
<sequence length="688" mass="78642">MKKIISKILIIFFTIFTPLEFAFAEANGEIGSIEGVKTISLAQAQKMLDQNNTYFFDINSEQDRQNNGYLPNSISTYVENWESLLPDDKNANLVFYGLNRFRFEASQAAAVAMELGYKNSFVMLDGIEAWVTSGRKVEKIDTIKWEQAKDIIEFKDTIHSRFNFSKTPSCRDCHAQQGKGIRVDIAASKNLINQQCATCHTKADQALQKSAHGIEHFTPIQNNEKKKEKPSCATCHSIHVTPKHSGIFSQKQLVDQKCSECHKQKTHSFYMTFHGKGMFLSTPGQTPSVATCSDCHGKHNILKSTDRNSTLSPINRIDTCKSCHPNANENFVNWMAHADHTDSKNYPGLHGAYIFMTILVISVFVFFGAHSILWCIRLIAMRIKYPKEWKAAQKAAHEDKVKIRRFSTLHKIQHFFMASSFLGLAFSGLPQKFYDAPWAKPMIDLMGGDIVDAATIHHISAIVMFAVFFSHIGEIIIVNWKRRDLARDPKTGKISFKNVLKATFGPDSLMPNLQDLKDMKAHFKWFFGMGPRPQFDRWTYWEKFDYLAVFWGMFIIGISGLILWFPTFFGKFLPGEAINLATLLHSDEALLATGFIFAIHFFNTHFRADRFPMDMVIFSGSISEEEIKQERNAWYQRLKESGKLSKLYETKSSFGLYKWLAKFVGFAMLITGLVFLFLMLYTFFDTIL</sequence>
<dbReference type="Proteomes" id="UP000293421">
    <property type="component" value="Chromosome"/>
</dbReference>
<evidence type="ECO:0000256" key="2">
    <source>
        <dbReference type="SAM" id="Phobius"/>
    </source>
</evidence>
<evidence type="ECO:0000313" key="5">
    <source>
        <dbReference type="EMBL" id="QBL13520.1"/>
    </source>
</evidence>
<keyword evidence="2" id="KW-1133">Transmembrane helix</keyword>
<feature type="transmembrane region" description="Helical" evidence="2">
    <location>
        <begin position="454"/>
        <end position="480"/>
    </location>
</feature>
<accession>A0AAE5YII7</accession>
<dbReference type="CDD" id="cd08168">
    <property type="entry name" value="Cytochrom_C3"/>
    <property type="match status" value="2"/>
</dbReference>
<evidence type="ECO:0000256" key="1">
    <source>
        <dbReference type="ARBA" id="ARBA00022729"/>
    </source>
</evidence>
<dbReference type="InterPro" id="IPR036280">
    <property type="entry name" value="Multihaem_cyt_sf"/>
</dbReference>
<protein>
    <recommendedName>
        <fullName evidence="4">Rhodanese domain-containing protein</fullName>
    </recommendedName>
</protein>
<reference evidence="6 8" key="2">
    <citation type="submission" date="2019-08" db="EMBL/GenBank/DDBJ databases">
        <title>Rapid identification of Enteric Bacteria from Whole Genome Sequences (WGS) using Average Nucleotide Identity (ANI).</title>
        <authorList>
            <person name="Lane C."/>
        </authorList>
    </citation>
    <scope>NUCLEOTIDE SEQUENCE [LARGE SCALE GENOMIC DNA]</scope>
    <source>
        <strain evidence="6 8">2010D-8464</strain>
    </source>
</reference>
<reference evidence="5 7" key="1">
    <citation type="submission" date="2019-02" db="EMBL/GenBank/DDBJ databases">
        <title>Use of ANI for Rapid Identification of Enteric Bacteria.</title>
        <authorList>
            <person name="Pruckler J."/>
            <person name="Lane C."/>
            <person name="Aubert R."/>
        </authorList>
    </citation>
    <scope>NUCLEOTIDE SEQUENCE [LARGE SCALE GENOMIC DNA]</scope>
    <source>
        <strain evidence="5 7">2014D-0083</strain>
    </source>
</reference>
<feature type="domain" description="Rhodanese" evidence="4">
    <location>
        <begin position="49"/>
        <end position="139"/>
    </location>
</feature>
<dbReference type="SUPFAM" id="SSF81342">
    <property type="entry name" value="Transmembrane di-heme cytochromes"/>
    <property type="match status" value="1"/>
</dbReference>
<dbReference type="GO" id="GO:0022904">
    <property type="term" value="P:respiratory electron transport chain"/>
    <property type="evidence" value="ECO:0007669"/>
    <property type="project" value="InterPro"/>
</dbReference>
<dbReference type="InterPro" id="IPR051829">
    <property type="entry name" value="Multiheme_Cytochr_ET"/>
</dbReference>
<evidence type="ECO:0000256" key="3">
    <source>
        <dbReference type="SAM" id="SignalP"/>
    </source>
</evidence>
<dbReference type="InterPro" id="IPR036873">
    <property type="entry name" value="Rhodanese-like_dom_sf"/>
</dbReference>
<keyword evidence="8" id="KW-1185">Reference proteome</keyword>
<dbReference type="Pfam" id="PF00581">
    <property type="entry name" value="Rhodanese"/>
    <property type="match status" value="1"/>
</dbReference>
<evidence type="ECO:0000313" key="8">
    <source>
        <dbReference type="Proteomes" id="UP000321325"/>
    </source>
</evidence>
<dbReference type="PANTHER" id="PTHR35038">
    <property type="entry name" value="DISSIMILATORY SULFITE REDUCTASE SIRA"/>
    <property type="match status" value="1"/>
</dbReference>
<dbReference type="Gene3D" id="1.20.950.20">
    <property type="entry name" value="Transmembrane di-heme cytochromes, Chain C"/>
    <property type="match status" value="1"/>
</dbReference>
<evidence type="ECO:0000313" key="6">
    <source>
        <dbReference type="EMBL" id="TXK70557.1"/>
    </source>
</evidence>
<dbReference type="Gene3D" id="1.10.1130.10">
    <property type="entry name" value="Flavocytochrome C3, Chain A"/>
    <property type="match status" value="1"/>
</dbReference>
<name>A0AAE5YII7_9BACT</name>
<feature type="transmembrane region" description="Helical" evidence="2">
    <location>
        <begin position="414"/>
        <end position="434"/>
    </location>
</feature>
<dbReference type="AlphaFoldDB" id="A0AAE5YII7"/>
<evidence type="ECO:0000313" key="7">
    <source>
        <dbReference type="Proteomes" id="UP000293421"/>
    </source>
</evidence>
<dbReference type="GO" id="GO:0016020">
    <property type="term" value="C:membrane"/>
    <property type="evidence" value="ECO:0007669"/>
    <property type="project" value="InterPro"/>
</dbReference>
<dbReference type="EMBL" id="CP037746">
    <property type="protein sequence ID" value="QBL13520.1"/>
    <property type="molecule type" value="Genomic_DNA"/>
</dbReference>
<dbReference type="Proteomes" id="UP000321325">
    <property type="component" value="Unassembled WGS sequence"/>
</dbReference>